<sequence length="62" mass="7031">MDGRPANINAKLTQYLAQAYEQIASQLASSSITASLPQKYRKVPHVRMILIEFIGSSWFMMQ</sequence>
<organism evidence="1 2">
    <name type="scientific">Echinostoma caproni</name>
    <dbReference type="NCBI Taxonomy" id="27848"/>
    <lineage>
        <taxon>Eukaryota</taxon>
        <taxon>Metazoa</taxon>
        <taxon>Spiralia</taxon>
        <taxon>Lophotrochozoa</taxon>
        <taxon>Platyhelminthes</taxon>
        <taxon>Trematoda</taxon>
        <taxon>Digenea</taxon>
        <taxon>Plagiorchiida</taxon>
        <taxon>Echinostomata</taxon>
        <taxon>Echinostomatoidea</taxon>
        <taxon>Echinostomatidae</taxon>
        <taxon>Echinostoma</taxon>
    </lineage>
</organism>
<evidence type="ECO:0000313" key="1">
    <source>
        <dbReference type="EMBL" id="VDP42343.1"/>
    </source>
</evidence>
<evidence type="ECO:0000313" key="2">
    <source>
        <dbReference type="Proteomes" id="UP000272942"/>
    </source>
</evidence>
<dbReference type="EMBL" id="UZAN01011635">
    <property type="protein sequence ID" value="VDP42343.1"/>
    <property type="molecule type" value="Genomic_DNA"/>
</dbReference>
<keyword evidence="2" id="KW-1185">Reference proteome</keyword>
<reference evidence="1 2" key="1">
    <citation type="submission" date="2018-11" db="EMBL/GenBank/DDBJ databases">
        <authorList>
            <consortium name="Pathogen Informatics"/>
        </authorList>
    </citation>
    <scope>NUCLEOTIDE SEQUENCE [LARGE SCALE GENOMIC DNA]</scope>
    <source>
        <strain evidence="1 2">Egypt</strain>
    </source>
</reference>
<dbReference type="AlphaFoldDB" id="A0A3P8H7D7"/>
<gene>
    <name evidence="1" type="ORF">ECPE_LOCUS1605</name>
</gene>
<protein>
    <submittedName>
        <fullName evidence="1">Uncharacterized protein</fullName>
    </submittedName>
</protein>
<accession>A0A3P8H7D7</accession>
<proteinExistence type="predicted"/>
<name>A0A3P8H7D7_9TREM</name>
<dbReference type="Proteomes" id="UP000272942">
    <property type="component" value="Unassembled WGS sequence"/>
</dbReference>